<evidence type="ECO:0008006" key="3">
    <source>
        <dbReference type="Google" id="ProtNLM"/>
    </source>
</evidence>
<evidence type="ECO:0000313" key="1">
    <source>
        <dbReference type="EMBL" id="VBA33178.1"/>
    </source>
</evidence>
<dbReference type="Pfam" id="PF10824">
    <property type="entry name" value="T7SS_ESX_EspC"/>
    <property type="match status" value="1"/>
</dbReference>
<name>A0ABY6RT66_9MYCO</name>
<dbReference type="EMBL" id="UPHM01000170">
    <property type="protein sequence ID" value="VBA33178.1"/>
    <property type="molecule type" value="Genomic_DNA"/>
</dbReference>
<keyword evidence="2" id="KW-1185">Reference proteome</keyword>
<protein>
    <recommendedName>
        <fullName evidence="3">ESX-1 secretion-associated protein</fullName>
    </recommendedName>
</protein>
<dbReference type="InterPro" id="IPR022536">
    <property type="entry name" value="EspC"/>
</dbReference>
<evidence type="ECO:0000313" key="2">
    <source>
        <dbReference type="Proteomes" id="UP000271464"/>
    </source>
</evidence>
<dbReference type="RefSeq" id="WP_036445803.1">
    <property type="nucleotide sequence ID" value="NZ_UPHM01000170.1"/>
</dbReference>
<reference evidence="1 2" key="1">
    <citation type="submission" date="2018-09" db="EMBL/GenBank/DDBJ databases">
        <authorList>
            <person name="Tagini F."/>
        </authorList>
    </citation>
    <scope>NUCLEOTIDE SEQUENCE [LARGE SCALE GENOMIC DNA]</scope>
    <source>
        <strain evidence="1 2">MK4</strain>
    </source>
</reference>
<accession>A0ABY6RT66</accession>
<dbReference type="Proteomes" id="UP000271464">
    <property type="component" value="Unassembled WGS sequence"/>
</dbReference>
<sequence>MSVNEQTLQVSPHELIEWALAHERAAEACEQARAEHARTVAAAQSWGPLFYEARRAAVDAVNAREAALSDQEQRHRAMAQQLRTAAAQMDEMNAQNRASLTISTD</sequence>
<gene>
    <name evidence="1" type="ORF">LAUMK4_05893</name>
</gene>
<comment type="caution">
    <text evidence="1">The sequence shown here is derived from an EMBL/GenBank/DDBJ whole genome shotgun (WGS) entry which is preliminary data.</text>
</comment>
<proteinExistence type="predicted"/>
<organism evidence="1 2">
    <name type="scientific">Mycobacterium persicum</name>
    <dbReference type="NCBI Taxonomy" id="1487726"/>
    <lineage>
        <taxon>Bacteria</taxon>
        <taxon>Bacillati</taxon>
        <taxon>Actinomycetota</taxon>
        <taxon>Actinomycetes</taxon>
        <taxon>Mycobacteriales</taxon>
        <taxon>Mycobacteriaceae</taxon>
        <taxon>Mycobacterium</taxon>
    </lineage>
</organism>